<dbReference type="Proteomes" id="UP001530400">
    <property type="component" value="Unassembled WGS sequence"/>
</dbReference>
<sequence length="290" mass="32367">MATLTNLRSSAPILDVQTKAIGPTESSWKSRKKRDTKVTSRQKRAGSKHNNEVEHTSEYNSVDEILDEANAILQCAHEAQSLGWLKEAHTYLILAHGRLVGLGRLIEQRDADIGMNGCLKKDNEIGTTAQASSYTAQSATHASKRIETPHASQLSQRPKVTPSPASTSQLQTLEETNILSGNVARWSQELLYRQKGIGNKHANYVRRKEHSQRLRKIRAASFDSKEISCYNTKVDTENLCISGEVQIMKRMRDSLDASISTWDASVMTANFTCLDAKSWLKKSSLPRTKK</sequence>
<name>A0ABD3NGT9_9STRA</name>
<protein>
    <submittedName>
        <fullName evidence="2">Uncharacterized protein</fullName>
    </submittedName>
</protein>
<keyword evidence="3" id="KW-1185">Reference proteome</keyword>
<evidence type="ECO:0000313" key="3">
    <source>
        <dbReference type="Proteomes" id="UP001530400"/>
    </source>
</evidence>
<proteinExistence type="predicted"/>
<dbReference type="EMBL" id="JALLPJ020001167">
    <property type="protein sequence ID" value="KAL3775085.1"/>
    <property type="molecule type" value="Genomic_DNA"/>
</dbReference>
<evidence type="ECO:0000256" key="1">
    <source>
        <dbReference type="SAM" id="MobiDB-lite"/>
    </source>
</evidence>
<feature type="compositionally biased region" description="Low complexity" evidence="1">
    <location>
        <begin position="131"/>
        <end position="141"/>
    </location>
</feature>
<organism evidence="2 3">
    <name type="scientific">Cyclotella atomus</name>
    <dbReference type="NCBI Taxonomy" id="382360"/>
    <lineage>
        <taxon>Eukaryota</taxon>
        <taxon>Sar</taxon>
        <taxon>Stramenopiles</taxon>
        <taxon>Ochrophyta</taxon>
        <taxon>Bacillariophyta</taxon>
        <taxon>Coscinodiscophyceae</taxon>
        <taxon>Thalassiosirophycidae</taxon>
        <taxon>Stephanodiscales</taxon>
        <taxon>Stephanodiscaceae</taxon>
        <taxon>Cyclotella</taxon>
    </lineage>
</organism>
<evidence type="ECO:0000313" key="2">
    <source>
        <dbReference type="EMBL" id="KAL3775085.1"/>
    </source>
</evidence>
<feature type="region of interest" description="Disordered" evidence="1">
    <location>
        <begin position="22"/>
        <end position="56"/>
    </location>
</feature>
<accession>A0ABD3NGT9</accession>
<feature type="region of interest" description="Disordered" evidence="1">
    <location>
        <begin position="131"/>
        <end position="169"/>
    </location>
</feature>
<comment type="caution">
    <text evidence="2">The sequence shown here is derived from an EMBL/GenBank/DDBJ whole genome shotgun (WGS) entry which is preliminary data.</text>
</comment>
<dbReference type="AlphaFoldDB" id="A0ABD3NGT9"/>
<feature type="compositionally biased region" description="Polar residues" evidence="1">
    <location>
        <begin position="150"/>
        <end position="169"/>
    </location>
</feature>
<feature type="compositionally biased region" description="Basic residues" evidence="1">
    <location>
        <begin position="29"/>
        <end position="47"/>
    </location>
</feature>
<reference evidence="2 3" key="1">
    <citation type="submission" date="2024-10" db="EMBL/GenBank/DDBJ databases">
        <title>Updated reference genomes for cyclostephanoid diatoms.</title>
        <authorList>
            <person name="Roberts W.R."/>
            <person name="Alverson A.J."/>
        </authorList>
    </citation>
    <scope>NUCLEOTIDE SEQUENCE [LARGE SCALE GENOMIC DNA]</scope>
    <source>
        <strain evidence="2 3">AJA010-31</strain>
    </source>
</reference>
<gene>
    <name evidence="2" type="ORF">ACHAWO_000765</name>
</gene>